<dbReference type="InterPro" id="IPR037524">
    <property type="entry name" value="PA14/GLEYA"/>
</dbReference>
<dbReference type="SMART" id="SM00758">
    <property type="entry name" value="PA14"/>
    <property type="match status" value="2"/>
</dbReference>
<accession>A0A5B0VK76</accession>
<dbReference type="SUPFAM" id="SSF56988">
    <property type="entry name" value="Anthrax protective antigen"/>
    <property type="match status" value="2"/>
</dbReference>
<dbReference type="Gene3D" id="3.90.182.10">
    <property type="entry name" value="Toxin - Anthrax Protective Antigen,domain 1"/>
    <property type="match status" value="2"/>
</dbReference>
<evidence type="ECO:0000313" key="7">
    <source>
        <dbReference type="Proteomes" id="UP000323161"/>
    </source>
</evidence>
<evidence type="ECO:0000259" key="4">
    <source>
        <dbReference type="PROSITE" id="PS50853"/>
    </source>
</evidence>
<evidence type="ECO:0008006" key="8">
    <source>
        <dbReference type="Google" id="ProtNLM"/>
    </source>
</evidence>
<dbReference type="PROSITE" id="PS51257">
    <property type="entry name" value="PROKAR_LIPOPROTEIN"/>
    <property type="match status" value="1"/>
</dbReference>
<dbReference type="InterPro" id="IPR003961">
    <property type="entry name" value="FN3_dom"/>
</dbReference>
<protein>
    <recommendedName>
        <fullName evidence="8">PA14 domain-containing protein</fullName>
    </recommendedName>
</protein>
<name>A0A5B0VK76_9GAMM</name>
<dbReference type="GO" id="GO:0046872">
    <property type="term" value="F:metal ion binding"/>
    <property type="evidence" value="ECO:0007669"/>
    <property type="project" value="UniProtKB-KW"/>
</dbReference>
<gene>
    <name evidence="6" type="ORF">FWJ25_06745</name>
</gene>
<keyword evidence="2" id="KW-0325">Glycoprotein</keyword>
<dbReference type="InterPro" id="IPR013783">
    <property type="entry name" value="Ig-like_fold"/>
</dbReference>
<evidence type="ECO:0000256" key="2">
    <source>
        <dbReference type="ARBA" id="ARBA00023180"/>
    </source>
</evidence>
<dbReference type="AlphaFoldDB" id="A0A5B0VK76"/>
<dbReference type="InterPro" id="IPR011658">
    <property type="entry name" value="PA14_dom"/>
</dbReference>
<dbReference type="PANTHER" id="PTHR42970:SF1">
    <property type="entry name" value="PECTATE LYASE C-RELATED"/>
    <property type="match status" value="1"/>
</dbReference>
<dbReference type="PROSITE" id="PS51820">
    <property type="entry name" value="PA14"/>
    <property type="match status" value="2"/>
</dbReference>
<dbReference type="CDD" id="cd00063">
    <property type="entry name" value="FN3"/>
    <property type="match status" value="1"/>
</dbReference>
<proteinExistence type="predicted"/>
<feature type="domain" description="PA14" evidence="5">
    <location>
        <begin position="351"/>
        <end position="492"/>
    </location>
</feature>
<dbReference type="Gene3D" id="2.60.40.10">
    <property type="entry name" value="Immunoglobulins"/>
    <property type="match status" value="1"/>
</dbReference>
<dbReference type="InterPro" id="IPR036116">
    <property type="entry name" value="FN3_sf"/>
</dbReference>
<evidence type="ECO:0000256" key="3">
    <source>
        <dbReference type="SAM" id="MobiDB-lite"/>
    </source>
</evidence>
<comment type="caution">
    <text evidence="6">The sequence shown here is derived from an EMBL/GenBank/DDBJ whole genome shotgun (WGS) entry which is preliminary data.</text>
</comment>
<feature type="domain" description="Fibronectin type-III" evidence="4">
    <location>
        <begin position="562"/>
        <end position="661"/>
    </location>
</feature>
<dbReference type="Pfam" id="PF07691">
    <property type="entry name" value="PA14"/>
    <property type="match status" value="1"/>
</dbReference>
<dbReference type="PROSITE" id="PS50853">
    <property type="entry name" value="FN3"/>
    <property type="match status" value="1"/>
</dbReference>
<keyword evidence="1" id="KW-0479">Metal-binding</keyword>
<dbReference type="RefSeq" id="WP_149599483.1">
    <property type="nucleotide sequence ID" value="NZ_VTUU01000002.1"/>
</dbReference>
<feature type="region of interest" description="Disordered" evidence="3">
    <location>
        <begin position="553"/>
        <end position="576"/>
    </location>
</feature>
<feature type="domain" description="PA14" evidence="5">
    <location>
        <begin position="40"/>
        <end position="196"/>
    </location>
</feature>
<reference evidence="6 7" key="1">
    <citation type="submission" date="2019-08" db="EMBL/GenBank/DDBJ databases">
        <title>Marinobacter ZYF650 sp. nov., a marine bacterium isolated from seawater of the Mariana trench.</title>
        <authorList>
            <person name="Ahmad W."/>
        </authorList>
    </citation>
    <scope>NUCLEOTIDE SEQUENCE [LARGE SCALE GENOMIC DNA]</scope>
    <source>
        <strain evidence="6 7">ZYF650</strain>
    </source>
</reference>
<evidence type="ECO:0000259" key="5">
    <source>
        <dbReference type="PROSITE" id="PS51820"/>
    </source>
</evidence>
<evidence type="ECO:0000313" key="6">
    <source>
        <dbReference type="EMBL" id="KAA1175062.1"/>
    </source>
</evidence>
<dbReference type="SUPFAM" id="SSF49265">
    <property type="entry name" value="Fibronectin type III"/>
    <property type="match status" value="1"/>
</dbReference>
<dbReference type="InterPro" id="IPR052063">
    <property type="entry name" value="Polysaccharide_Lyase_1"/>
</dbReference>
<dbReference type="PANTHER" id="PTHR42970">
    <property type="entry name" value="PECTATE LYASE C-RELATED"/>
    <property type="match status" value="1"/>
</dbReference>
<evidence type="ECO:0000256" key="1">
    <source>
        <dbReference type="ARBA" id="ARBA00022723"/>
    </source>
</evidence>
<organism evidence="6 7">
    <name type="scientific">Marinobacter salinexigens</name>
    <dbReference type="NCBI Taxonomy" id="2919747"/>
    <lineage>
        <taxon>Bacteria</taxon>
        <taxon>Pseudomonadati</taxon>
        <taxon>Pseudomonadota</taxon>
        <taxon>Gammaproteobacteria</taxon>
        <taxon>Pseudomonadales</taxon>
        <taxon>Marinobacteraceae</taxon>
        <taxon>Marinobacter</taxon>
    </lineage>
</organism>
<sequence>MSVVKVIGLGSTIVFIGGCQSWQYRDIENKPPTAALPETSQQGVVEVRYFDNIDGAEVATLTSSPNFPDNPDEVGELTSLEGPENRAEYFGSYVRGFIKPPTAGQFRFFISGNDTAEFWLSTSDSPENIELLSMAPAWTSINEFNKYSSQTSRYVSLNADQRYYFEILHKEGYGRDHFEVAWEGPGIAQSIIDSSYIYSWANPTIDTGQNNQEAYNLGYRVGFLDGNEGLAFNPGFPPADQDQDGIYDNWEVVNGLNPNDPNDATSDPDGDFLVAADEFLIGTSENNPDSDGDGLPDGVEFASALDPLDPIDAVGDLDNDGYSNLDEYLAGTELDNAASVPATPEPEPEPTLVSGFVGQYYSGTDFDSFVLAKYDPTIDFDWGKGSPAPELPDDQFSARWSGEFTAPHGSGSRNYEFVTTTNDGVRLRLNGKTVIDDWNGAPTRDNSYTLSLGAGESVGITMENFEGRGSAFARLTINDATTGSAVSISETVAAHDLTSTSTLDSDTDGIPDVWELKYGLDAYVNDATSVNNASGISNLEAYESSLDPFTLESVADGGDGSGSETVTPTPEPSVGEVTLSWTAPGTRVDGTSISLSEIAYYLIHYGQDSANLDQTWPQVSSENTSETITGLSAGTWYFTVTVVDLDGLKSAPSDMVSASVK</sequence>
<keyword evidence="7" id="KW-1185">Reference proteome</keyword>
<dbReference type="EMBL" id="VTUU01000002">
    <property type="protein sequence ID" value="KAA1175062.1"/>
    <property type="molecule type" value="Genomic_DNA"/>
</dbReference>
<dbReference type="Proteomes" id="UP000323161">
    <property type="component" value="Unassembled WGS sequence"/>
</dbReference>